<name>B4D2B9_9BACT</name>
<dbReference type="Gene3D" id="3.40.720.10">
    <property type="entry name" value="Alkaline Phosphatase, subunit A"/>
    <property type="match status" value="1"/>
</dbReference>
<reference evidence="1 2" key="1">
    <citation type="journal article" date="2011" name="J. Bacteriol.">
        <title>Genome sequence of Chthoniobacter flavus Ellin428, an aerobic heterotrophic soil bacterium.</title>
        <authorList>
            <person name="Kant R."/>
            <person name="van Passel M.W."/>
            <person name="Palva A."/>
            <person name="Lucas S."/>
            <person name="Lapidus A."/>
            <person name="Glavina Del Rio T."/>
            <person name="Dalin E."/>
            <person name="Tice H."/>
            <person name="Bruce D."/>
            <person name="Goodwin L."/>
            <person name="Pitluck S."/>
            <person name="Larimer F.W."/>
            <person name="Land M.L."/>
            <person name="Hauser L."/>
            <person name="Sangwan P."/>
            <person name="de Vos W.M."/>
            <person name="Janssen P.H."/>
            <person name="Smidt H."/>
        </authorList>
    </citation>
    <scope>NUCLEOTIDE SEQUENCE [LARGE SCALE GENOMIC DNA]</scope>
    <source>
        <strain evidence="1 2">Ellin428</strain>
    </source>
</reference>
<dbReference type="AlphaFoldDB" id="B4D2B9"/>
<dbReference type="eggNOG" id="COG4102">
    <property type="taxonomic scope" value="Bacteria"/>
</dbReference>
<dbReference type="RefSeq" id="WP_006980369.1">
    <property type="nucleotide sequence ID" value="NZ_ABVL01000008.1"/>
</dbReference>
<proteinExistence type="predicted"/>
<accession>B4D2B9</accession>
<evidence type="ECO:0000313" key="2">
    <source>
        <dbReference type="Proteomes" id="UP000005824"/>
    </source>
</evidence>
<dbReference type="InParanoid" id="B4D2B9"/>
<evidence type="ECO:0008006" key="3">
    <source>
        <dbReference type="Google" id="ProtNLM"/>
    </source>
</evidence>
<dbReference type="InterPro" id="IPR017850">
    <property type="entry name" value="Alkaline_phosphatase_core_sf"/>
</dbReference>
<sequence length="471" mass="51097">MSTETKSSLLSRRDWLRHAGGGLGALALTSLLVRDGRLQAAPSAAPANPLAPRPPHFAPKAKAVIYLFMHGGPSHVDIFDPKPALTKFDGQAPPSEYHSLKLQFTDVSKQKLMGSQQTFSRCGKSGLEICDSLPLLQQCADDLCVVRSMHHDVFNHTPAIWMLNTGSSLPGRASLGAWLSYGLGSMADNLPAFVVMHTRPLKPGPGVWGSGFLPAVYQGTPIGTGPAPIPYVAPPAALGGEGQRAVLNYVQEMNRAHAAERADNELDARIASYELAFRMQSAAPEAVDLARESAATRALYGDGFGEQCLIARRLVERGVRCVQIYHGGDNEDWDTHGNNHQGQTKRLHEVDRGCAALLQDLSARGLLEDTLVVWTGEFGRTPTTEGKNGRDHNPYGYSMWLAGGGIKGGYTHGATDELGFRAVEQPVHVHDLNATLLHQFGLNHERLTWRHEGRDFRLTDVFGNVVSDLLA</sequence>
<gene>
    <name evidence="1" type="ORF">CfE428DRAFT_3044</name>
</gene>
<dbReference type="EMBL" id="ABVL01000008">
    <property type="protein sequence ID" value="EDY19359.1"/>
    <property type="molecule type" value="Genomic_DNA"/>
</dbReference>
<dbReference type="STRING" id="497964.CfE428DRAFT_3044"/>
<dbReference type="SUPFAM" id="SSF53649">
    <property type="entry name" value="Alkaline phosphatase-like"/>
    <property type="match status" value="1"/>
</dbReference>
<comment type="caution">
    <text evidence="1">The sequence shown here is derived from an EMBL/GenBank/DDBJ whole genome shotgun (WGS) entry which is preliminary data.</text>
</comment>
<keyword evidence="2" id="KW-1185">Reference proteome</keyword>
<dbReference type="Pfam" id="PF07394">
    <property type="entry name" value="DUF1501"/>
    <property type="match status" value="1"/>
</dbReference>
<dbReference type="PANTHER" id="PTHR43737">
    <property type="entry name" value="BLL7424 PROTEIN"/>
    <property type="match status" value="1"/>
</dbReference>
<dbReference type="Proteomes" id="UP000005824">
    <property type="component" value="Unassembled WGS sequence"/>
</dbReference>
<evidence type="ECO:0000313" key="1">
    <source>
        <dbReference type="EMBL" id="EDY19359.1"/>
    </source>
</evidence>
<dbReference type="PANTHER" id="PTHR43737:SF1">
    <property type="entry name" value="DUF1501 DOMAIN-CONTAINING PROTEIN"/>
    <property type="match status" value="1"/>
</dbReference>
<organism evidence="1 2">
    <name type="scientific">Chthoniobacter flavus Ellin428</name>
    <dbReference type="NCBI Taxonomy" id="497964"/>
    <lineage>
        <taxon>Bacteria</taxon>
        <taxon>Pseudomonadati</taxon>
        <taxon>Verrucomicrobiota</taxon>
        <taxon>Spartobacteria</taxon>
        <taxon>Chthoniobacterales</taxon>
        <taxon>Chthoniobacteraceae</taxon>
        <taxon>Chthoniobacter</taxon>
    </lineage>
</organism>
<dbReference type="InterPro" id="IPR006311">
    <property type="entry name" value="TAT_signal"/>
</dbReference>
<dbReference type="InterPro" id="IPR010869">
    <property type="entry name" value="DUF1501"/>
</dbReference>
<protein>
    <recommendedName>
        <fullName evidence="3">Sulfatase</fullName>
    </recommendedName>
</protein>
<dbReference type="PROSITE" id="PS51318">
    <property type="entry name" value="TAT"/>
    <property type="match status" value="1"/>
</dbReference>